<reference evidence="3" key="1">
    <citation type="journal article" date="2019" name="Int. J. Syst. Evol. Microbiol.">
        <title>The Global Catalogue of Microorganisms (GCM) 10K type strain sequencing project: providing services to taxonomists for standard genome sequencing and annotation.</title>
        <authorList>
            <consortium name="The Broad Institute Genomics Platform"/>
            <consortium name="The Broad Institute Genome Sequencing Center for Infectious Disease"/>
            <person name="Wu L."/>
            <person name="Ma J."/>
        </authorList>
    </citation>
    <scope>NUCLEOTIDE SEQUENCE [LARGE SCALE GENOMIC DNA]</scope>
    <source>
        <strain evidence="3">JCM 17926</strain>
    </source>
</reference>
<dbReference type="Proteomes" id="UP001500552">
    <property type="component" value="Unassembled WGS sequence"/>
</dbReference>
<dbReference type="PANTHER" id="PTHR12110">
    <property type="entry name" value="HYDROXYPYRUVATE ISOMERASE"/>
    <property type="match status" value="1"/>
</dbReference>
<accession>A0ABP8LZI2</accession>
<protein>
    <recommendedName>
        <fullName evidence="1">Xylose isomerase-like TIM barrel domain-containing protein</fullName>
    </recommendedName>
</protein>
<dbReference type="RefSeq" id="WP_345160840.1">
    <property type="nucleotide sequence ID" value="NZ_BAABHC010000020.1"/>
</dbReference>
<dbReference type="Pfam" id="PF01261">
    <property type="entry name" value="AP_endonuc_2"/>
    <property type="match status" value="1"/>
</dbReference>
<dbReference type="InterPro" id="IPR006311">
    <property type="entry name" value="TAT_signal"/>
</dbReference>
<sequence length="312" mass="35298">MIQNRRTFLGALASLTAAGLLPDSEAWALNTLSDPLHIASNEYSWITFYERQGRDWFADLDASLREFAKSGIIGYEPSVNKPEELTLLAPLLKKYKLEMRSIYVGCTLHKEQEAKQSLEQVKAIAAAAKPLGVRIIVTNPSPIRWGGTENKTDAELEVQAIYLDRMGAELRKQGLTLAYHNHDVEMRHAAREFHHMLVATDPENVSLCLEAHWIYRGSGDSQLAMFDIMRLYGSRIAEVHLRQSKNGIWAETFGEGDIDYMRLAKELLALEVRPHLVLEQCVEKQSPNTMDAVAAHQKDRQYASRVFASFNK</sequence>
<evidence type="ECO:0000313" key="2">
    <source>
        <dbReference type="EMBL" id="GAA4439005.1"/>
    </source>
</evidence>
<dbReference type="SUPFAM" id="SSF51658">
    <property type="entry name" value="Xylose isomerase-like"/>
    <property type="match status" value="1"/>
</dbReference>
<dbReference type="PANTHER" id="PTHR12110:SF41">
    <property type="entry name" value="INOSOSE DEHYDRATASE"/>
    <property type="match status" value="1"/>
</dbReference>
<dbReference type="InterPro" id="IPR013022">
    <property type="entry name" value="Xyl_isomerase-like_TIM-brl"/>
</dbReference>
<evidence type="ECO:0000259" key="1">
    <source>
        <dbReference type="Pfam" id="PF01261"/>
    </source>
</evidence>
<keyword evidence="3" id="KW-1185">Reference proteome</keyword>
<dbReference type="PROSITE" id="PS51318">
    <property type="entry name" value="TAT"/>
    <property type="match status" value="1"/>
</dbReference>
<dbReference type="InterPro" id="IPR050312">
    <property type="entry name" value="IolE/XylAMocC-like"/>
</dbReference>
<gene>
    <name evidence="2" type="ORF">GCM10023188_34900</name>
</gene>
<organism evidence="2 3">
    <name type="scientific">Pontibacter saemangeumensis</name>
    <dbReference type="NCBI Taxonomy" id="1084525"/>
    <lineage>
        <taxon>Bacteria</taxon>
        <taxon>Pseudomonadati</taxon>
        <taxon>Bacteroidota</taxon>
        <taxon>Cytophagia</taxon>
        <taxon>Cytophagales</taxon>
        <taxon>Hymenobacteraceae</taxon>
        <taxon>Pontibacter</taxon>
    </lineage>
</organism>
<name>A0ABP8LZI2_9BACT</name>
<dbReference type="InterPro" id="IPR036237">
    <property type="entry name" value="Xyl_isomerase-like_sf"/>
</dbReference>
<comment type="caution">
    <text evidence="2">The sequence shown here is derived from an EMBL/GenBank/DDBJ whole genome shotgun (WGS) entry which is preliminary data.</text>
</comment>
<proteinExistence type="predicted"/>
<dbReference type="EMBL" id="BAABHC010000020">
    <property type="protein sequence ID" value="GAA4439005.1"/>
    <property type="molecule type" value="Genomic_DNA"/>
</dbReference>
<feature type="domain" description="Xylose isomerase-like TIM barrel" evidence="1">
    <location>
        <begin position="81"/>
        <end position="288"/>
    </location>
</feature>
<dbReference type="Gene3D" id="3.20.20.150">
    <property type="entry name" value="Divalent-metal-dependent TIM barrel enzymes"/>
    <property type="match status" value="1"/>
</dbReference>
<evidence type="ECO:0000313" key="3">
    <source>
        <dbReference type="Proteomes" id="UP001500552"/>
    </source>
</evidence>